<accession>A0A484BF92</accession>
<feature type="signal peptide" evidence="1">
    <location>
        <begin position="1"/>
        <end position="20"/>
    </location>
</feature>
<reference evidence="3 4" key="1">
    <citation type="journal article" date="2019" name="J. Hered.">
        <title>An Improved Genome Assembly for Drosophila navojoa, the Basal Species in the mojavensis Cluster.</title>
        <authorList>
            <person name="Vanderlinde T."/>
            <person name="Dupim E.G."/>
            <person name="Nazario-Yepiz N.O."/>
            <person name="Carvalho A.B."/>
        </authorList>
    </citation>
    <scope>NUCLEOTIDE SEQUENCE [LARGE SCALE GENOMIC DNA]</scope>
    <source>
        <strain evidence="3">Navoj_Jal97</strain>
        <tissue evidence="3">Whole organism</tissue>
    </source>
</reference>
<dbReference type="OrthoDB" id="6614329at2759"/>
<proteinExistence type="predicted"/>
<dbReference type="Gene3D" id="3.30.60.30">
    <property type="match status" value="1"/>
</dbReference>
<evidence type="ECO:0000313" key="3">
    <source>
        <dbReference type="EMBL" id="TDG46952.1"/>
    </source>
</evidence>
<protein>
    <recommendedName>
        <fullName evidence="2">Kazal-like domain-containing protein</fullName>
    </recommendedName>
</protein>
<dbReference type="PROSITE" id="PS51465">
    <property type="entry name" value="KAZAL_2"/>
    <property type="match status" value="1"/>
</dbReference>
<keyword evidence="1" id="KW-0732">Signal</keyword>
<sequence>MKLFAVFLALTLYALTLVQCLSLPDPNVKCNMECDTQENQFICAADDKGVTKTYRNVCIMKTENCLQNANFQKISDKECP</sequence>
<keyword evidence="4" id="KW-1185">Reference proteome</keyword>
<evidence type="ECO:0000256" key="1">
    <source>
        <dbReference type="SAM" id="SignalP"/>
    </source>
</evidence>
<evidence type="ECO:0000259" key="2">
    <source>
        <dbReference type="PROSITE" id="PS51465"/>
    </source>
</evidence>
<evidence type="ECO:0000313" key="4">
    <source>
        <dbReference type="Proteomes" id="UP000295192"/>
    </source>
</evidence>
<dbReference type="SUPFAM" id="SSF100895">
    <property type="entry name" value="Kazal-type serine protease inhibitors"/>
    <property type="match status" value="1"/>
</dbReference>
<organism evidence="3 4">
    <name type="scientific">Drosophila navojoa</name>
    <name type="common">Fruit fly</name>
    <dbReference type="NCBI Taxonomy" id="7232"/>
    <lineage>
        <taxon>Eukaryota</taxon>
        <taxon>Metazoa</taxon>
        <taxon>Ecdysozoa</taxon>
        <taxon>Arthropoda</taxon>
        <taxon>Hexapoda</taxon>
        <taxon>Insecta</taxon>
        <taxon>Pterygota</taxon>
        <taxon>Neoptera</taxon>
        <taxon>Endopterygota</taxon>
        <taxon>Diptera</taxon>
        <taxon>Brachycera</taxon>
        <taxon>Muscomorpha</taxon>
        <taxon>Ephydroidea</taxon>
        <taxon>Drosophilidae</taxon>
        <taxon>Drosophila</taxon>
    </lineage>
</organism>
<dbReference type="InterPro" id="IPR002350">
    <property type="entry name" value="Kazal_dom"/>
</dbReference>
<gene>
    <name evidence="3" type="ORF">AWZ03_006656</name>
</gene>
<comment type="caution">
    <text evidence="3">The sequence shown here is derived from an EMBL/GenBank/DDBJ whole genome shotgun (WGS) entry which is preliminary data.</text>
</comment>
<dbReference type="KEGG" id="dnv:108660233"/>
<feature type="domain" description="Kazal-like" evidence="2">
    <location>
        <begin position="24"/>
        <end position="80"/>
    </location>
</feature>
<dbReference type="EMBL" id="LSRL02000051">
    <property type="protein sequence ID" value="TDG46952.1"/>
    <property type="molecule type" value="Genomic_DNA"/>
</dbReference>
<dbReference type="Proteomes" id="UP000295192">
    <property type="component" value="Unassembled WGS sequence"/>
</dbReference>
<dbReference type="OMA" id="CDTQEYR"/>
<name>A0A484BF92_DRONA</name>
<dbReference type="InterPro" id="IPR036058">
    <property type="entry name" value="Kazal_dom_sf"/>
</dbReference>
<feature type="chain" id="PRO_5019753184" description="Kazal-like domain-containing protein" evidence="1">
    <location>
        <begin position="21"/>
        <end position="80"/>
    </location>
</feature>
<dbReference type="AlphaFoldDB" id="A0A484BF92"/>
<dbReference type="Pfam" id="PF07648">
    <property type="entry name" value="Kazal_2"/>
    <property type="match status" value="1"/>
</dbReference>